<name>A0ABW5VNI2_9MICO</name>
<dbReference type="RefSeq" id="WP_377180614.1">
    <property type="nucleotide sequence ID" value="NZ_JBHUOG010000001.1"/>
</dbReference>
<sequence length="154" mass="17110">MKEAADEGDVVAIPIDDKVSVGQVVRARGGIILLCVFPDLFAVDVVSAIEDEYFSTPIYLVGTMDNWIEDGRWQIVGRRQVADTIAVPRYKVEIGSSGTFRVQEFGGALGEEISREVAASLRSPKTYSPATVVKAIRAYHDLDVWERRFEDFVI</sequence>
<keyword evidence="2" id="KW-1185">Reference proteome</keyword>
<gene>
    <name evidence="1" type="ORF">ACFS27_04315</name>
</gene>
<accession>A0ABW5VNI2</accession>
<evidence type="ECO:0000313" key="2">
    <source>
        <dbReference type="Proteomes" id="UP001597479"/>
    </source>
</evidence>
<organism evidence="1 2">
    <name type="scientific">Promicromonospora vindobonensis</name>
    <dbReference type="NCBI Taxonomy" id="195748"/>
    <lineage>
        <taxon>Bacteria</taxon>
        <taxon>Bacillati</taxon>
        <taxon>Actinomycetota</taxon>
        <taxon>Actinomycetes</taxon>
        <taxon>Micrococcales</taxon>
        <taxon>Promicromonosporaceae</taxon>
        <taxon>Promicromonospora</taxon>
    </lineage>
</organism>
<evidence type="ECO:0008006" key="3">
    <source>
        <dbReference type="Google" id="ProtNLM"/>
    </source>
</evidence>
<protein>
    <recommendedName>
        <fullName evidence="3">Immunity protein 26 of polymorphic toxin system</fullName>
    </recommendedName>
</protein>
<evidence type="ECO:0000313" key="1">
    <source>
        <dbReference type="EMBL" id="MFD2792769.1"/>
    </source>
</evidence>
<dbReference type="Proteomes" id="UP001597479">
    <property type="component" value="Unassembled WGS sequence"/>
</dbReference>
<proteinExistence type="predicted"/>
<dbReference type="EMBL" id="JBHUOG010000001">
    <property type="protein sequence ID" value="MFD2792769.1"/>
    <property type="molecule type" value="Genomic_DNA"/>
</dbReference>
<reference evidence="2" key="1">
    <citation type="journal article" date="2019" name="Int. J. Syst. Evol. Microbiol.">
        <title>The Global Catalogue of Microorganisms (GCM) 10K type strain sequencing project: providing services to taxonomists for standard genome sequencing and annotation.</title>
        <authorList>
            <consortium name="The Broad Institute Genomics Platform"/>
            <consortium name="The Broad Institute Genome Sequencing Center for Infectious Disease"/>
            <person name="Wu L."/>
            <person name="Ma J."/>
        </authorList>
    </citation>
    <scope>NUCLEOTIDE SEQUENCE [LARGE SCALE GENOMIC DNA]</scope>
    <source>
        <strain evidence="2">CCM 7044</strain>
    </source>
</reference>
<comment type="caution">
    <text evidence="1">The sequence shown here is derived from an EMBL/GenBank/DDBJ whole genome shotgun (WGS) entry which is preliminary data.</text>
</comment>